<organism evidence="2 3">
    <name type="scientific">Reyranella humidisoli</name>
    <dbReference type="NCBI Taxonomy" id="2849149"/>
    <lineage>
        <taxon>Bacteria</taxon>
        <taxon>Pseudomonadati</taxon>
        <taxon>Pseudomonadota</taxon>
        <taxon>Alphaproteobacteria</taxon>
        <taxon>Hyphomicrobiales</taxon>
        <taxon>Reyranellaceae</taxon>
        <taxon>Reyranella</taxon>
    </lineage>
</organism>
<feature type="domain" description="AB hydrolase-1" evidence="1">
    <location>
        <begin position="28"/>
        <end position="127"/>
    </location>
</feature>
<comment type="caution">
    <text evidence="2">The sequence shown here is derived from an EMBL/GenBank/DDBJ whole genome shotgun (WGS) entry which is preliminary data.</text>
</comment>
<dbReference type="Proteomes" id="UP000727907">
    <property type="component" value="Unassembled WGS sequence"/>
</dbReference>
<name>A0ABS6ICV5_9HYPH</name>
<reference evidence="2 3" key="1">
    <citation type="submission" date="2021-06" db="EMBL/GenBank/DDBJ databases">
        <authorList>
            <person name="Lee D.H."/>
        </authorList>
    </citation>
    <scope>NUCLEOTIDE SEQUENCE [LARGE SCALE GENOMIC DNA]</scope>
    <source>
        <strain evidence="2 3">MMS21-HV4-11</strain>
    </source>
</reference>
<dbReference type="Pfam" id="PF00561">
    <property type="entry name" value="Abhydrolase_1"/>
    <property type="match status" value="1"/>
</dbReference>
<dbReference type="RefSeq" id="WP_216955709.1">
    <property type="nucleotide sequence ID" value="NZ_JAHOPB010000001.1"/>
</dbReference>
<accession>A0ABS6ICV5</accession>
<keyword evidence="3" id="KW-1185">Reference proteome</keyword>
<evidence type="ECO:0000313" key="2">
    <source>
        <dbReference type="EMBL" id="MBU8872151.1"/>
    </source>
</evidence>
<evidence type="ECO:0000313" key="3">
    <source>
        <dbReference type="Proteomes" id="UP000727907"/>
    </source>
</evidence>
<sequence length="269" mass="29412">MPLADTAQGTLHYDVVDQVAPWRQKRLPILFHHGIGASPGIWAGWQPALADAFRLMTFDMRGYGRSTIPAEDFKWSLDLLVEDLFAVADAAGAERFHLVGESIGGTVALAAALARPGRIATLTVSNGAHLGASIQRVEAWRRQLDEGGSKGWSDAFLRDRFHDGAVSPERLAWFAVEQEKWSRVSILNALGVLIGTDLTSRLPEIKCPTLLLHPDGSPFIPVSVMADLFKGLPDAELNVFGRSRHGLPFSHAVQCAQALRSFLDSRRVD</sequence>
<proteinExistence type="predicted"/>
<dbReference type="InterPro" id="IPR050266">
    <property type="entry name" value="AB_hydrolase_sf"/>
</dbReference>
<evidence type="ECO:0000259" key="1">
    <source>
        <dbReference type="Pfam" id="PF00561"/>
    </source>
</evidence>
<keyword evidence="2" id="KW-0378">Hydrolase</keyword>
<dbReference type="PANTHER" id="PTHR43798:SF27">
    <property type="entry name" value="HYDROLASE ALPHA_BETA HYDROLASE FOLD FAMILY"/>
    <property type="match status" value="1"/>
</dbReference>
<gene>
    <name evidence="2" type="ORF">KQ910_00175</name>
</gene>
<dbReference type="GO" id="GO:0016787">
    <property type="term" value="F:hydrolase activity"/>
    <property type="evidence" value="ECO:0007669"/>
    <property type="project" value="UniProtKB-KW"/>
</dbReference>
<dbReference type="PANTHER" id="PTHR43798">
    <property type="entry name" value="MONOACYLGLYCEROL LIPASE"/>
    <property type="match status" value="1"/>
</dbReference>
<dbReference type="InterPro" id="IPR000073">
    <property type="entry name" value="AB_hydrolase_1"/>
</dbReference>
<dbReference type="EMBL" id="JAHOPB010000001">
    <property type="protein sequence ID" value="MBU8872151.1"/>
    <property type="molecule type" value="Genomic_DNA"/>
</dbReference>
<protein>
    <submittedName>
        <fullName evidence="2">Alpha/beta hydrolase</fullName>
    </submittedName>
</protein>